<reference evidence="2" key="1">
    <citation type="submission" date="2019-08" db="EMBL/GenBank/DDBJ databases">
        <authorList>
            <person name="Kucharzyk K."/>
            <person name="Murdoch R.W."/>
            <person name="Higgins S."/>
            <person name="Loffler F."/>
        </authorList>
    </citation>
    <scope>NUCLEOTIDE SEQUENCE</scope>
</reference>
<dbReference type="EMBL" id="VSSQ01086691">
    <property type="protein sequence ID" value="MPN33933.1"/>
    <property type="molecule type" value="Genomic_DNA"/>
</dbReference>
<comment type="caution">
    <text evidence="2">The sequence shown here is derived from an EMBL/GenBank/DDBJ whole genome shotgun (WGS) entry which is preliminary data.</text>
</comment>
<protein>
    <submittedName>
        <fullName evidence="2">Uncharacterized protein</fullName>
    </submittedName>
</protein>
<feature type="transmembrane region" description="Helical" evidence="1">
    <location>
        <begin position="12"/>
        <end position="33"/>
    </location>
</feature>
<keyword evidence="1" id="KW-0472">Membrane</keyword>
<evidence type="ECO:0000313" key="2">
    <source>
        <dbReference type="EMBL" id="MPN33933.1"/>
    </source>
</evidence>
<keyword evidence="1" id="KW-0812">Transmembrane</keyword>
<organism evidence="2">
    <name type="scientific">bioreactor metagenome</name>
    <dbReference type="NCBI Taxonomy" id="1076179"/>
    <lineage>
        <taxon>unclassified sequences</taxon>
        <taxon>metagenomes</taxon>
        <taxon>ecological metagenomes</taxon>
    </lineage>
</organism>
<sequence>MPLKIGITLCNPVFIFNLANTGIFTLIFFIGDINDIDFLRDQRQGFCSKLAEFGVNQQYLAFGVFQHEGNCFGIQTGI</sequence>
<evidence type="ECO:0000256" key="1">
    <source>
        <dbReference type="SAM" id="Phobius"/>
    </source>
</evidence>
<name>A0A645HDT0_9ZZZZ</name>
<keyword evidence="1" id="KW-1133">Transmembrane helix</keyword>
<dbReference type="AlphaFoldDB" id="A0A645HDT0"/>
<gene>
    <name evidence="2" type="ORF">SDC9_181425</name>
</gene>
<proteinExistence type="predicted"/>
<accession>A0A645HDT0</accession>